<dbReference type="EMBL" id="CP049141">
    <property type="protein sequence ID" value="QIE91136.1"/>
    <property type="molecule type" value="Genomic_DNA"/>
</dbReference>
<dbReference type="RefSeq" id="WP_128082569.1">
    <property type="nucleotide sequence ID" value="NZ_CP049141.1"/>
</dbReference>
<name>A0A6G6J6U3_PSENT</name>
<dbReference type="Proteomes" id="UP000501063">
    <property type="component" value="Plasmid pPniHBP1_2"/>
</dbReference>
<sequence>MSAKQSNEQTPGSLVDVDQSLLERCQRLIEAGETVEAVKTYRAATGCGLATAQRALGLRL</sequence>
<reference evidence="1 2" key="1">
    <citation type="submission" date="2020-02" db="EMBL/GenBank/DDBJ databases">
        <title>Integrative conjugative elements (ICEs) and plasmids drive adaptation of Pseudomonas nitroreducens strain HBP1 to wastewater environment.</title>
        <authorList>
            <person name="Sentchilo V."/>
            <person name="Carraro N."/>
            <person name="Bertelli C."/>
            <person name="van der Meer J.R."/>
        </authorList>
    </citation>
    <scope>NUCLEOTIDE SEQUENCE [LARGE SCALE GENOMIC DNA]</scope>
    <source>
        <strain evidence="1 2">HBP1</strain>
        <plasmid evidence="2">ppnihbp1_2</plasmid>
    </source>
</reference>
<evidence type="ECO:0008006" key="3">
    <source>
        <dbReference type="Google" id="ProtNLM"/>
    </source>
</evidence>
<accession>A0A6G6J6U3</accession>
<protein>
    <recommendedName>
        <fullName evidence="3">50S ribosomal protein L7/L12</fullName>
    </recommendedName>
</protein>
<keyword evidence="1" id="KW-0614">Plasmid</keyword>
<geneLocation type="plasmid" evidence="2">
    <name>ppnihbp1_2</name>
</geneLocation>
<evidence type="ECO:0000313" key="2">
    <source>
        <dbReference type="Proteomes" id="UP000501063"/>
    </source>
</evidence>
<evidence type="ECO:0000313" key="1">
    <source>
        <dbReference type="EMBL" id="QIE91136.1"/>
    </source>
</evidence>
<dbReference type="AlphaFoldDB" id="A0A6G6J6U3"/>
<organism evidence="1 2">
    <name type="scientific">Pseudomonas nitroreducens</name>
    <dbReference type="NCBI Taxonomy" id="46680"/>
    <lineage>
        <taxon>Bacteria</taxon>
        <taxon>Pseudomonadati</taxon>
        <taxon>Pseudomonadota</taxon>
        <taxon>Gammaproteobacteria</taxon>
        <taxon>Pseudomonadales</taxon>
        <taxon>Pseudomonadaceae</taxon>
        <taxon>Pseudomonas</taxon>
    </lineage>
</organism>
<proteinExistence type="predicted"/>
<dbReference type="KEGG" id="pnt:G5B91_32790"/>
<gene>
    <name evidence="1" type="ORF">G5B91_32790</name>
</gene>